<feature type="chain" id="PRO_5035228875" evidence="2">
    <location>
        <begin position="23"/>
        <end position="218"/>
    </location>
</feature>
<evidence type="ECO:0000313" key="4">
    <source>
        <dbReference type="Proteomes" id="UP000646365"/>
    </source>
</evidence>
<evidence type="ECO:0000256" key="1">
    <source>
        <dbReference type="ARBA" id="ARBA00009330"/>
    </source>
</evidence>
<dbReference type="AlphaFoldDB" id="A0A8J2YYY0"/>
<dbReference type="RefSeq" id="WP_189051627.1">
    <property type="nucleotide sequence ID" value="NZ_BMJQ01000020.1"/>
</dbReference>
<comment type="caution">
    <text evidence="3">The sequence shown here is derived from an EMBL/GenBank/DDBJ whole genome shotgun (WGS) entry which is preliminary data.</text>
</comment>
<sequence length="218" mass="23035">MKFLSLAAGGLLLLGLSQYALAEDALAEDAGGKTAGSVMVRVRAIGVLPDTTSSISPIGGQVDASNTVDPEVDGTYFFTDNIAAELIAATTRHRITAHGTAAGDIDVGQVRLLPPTLTLQYHFMPHETISPYAGAGVNYTWFFDPTPSHVVVQHVSYENNFGAALQAGIDYNIAGRWYANLDVKHLFLSTTARINGGAVRAAVNLDPTIVGAGIGYRF</sequence>
<dbReference type="PANTHER" id="PTHR36920:SF1">
    <property type="entry name" value="OUTER MEMBRANE PROTEIN W"/>
    <property type="match status" value="1"/>
</dbReference>
<gene>
    <name evidence="3" type="ORF">GCM10011611_57430</name>
</gene>
<dbReference type="GO" id="GO:0019867">
    <property type="term" value="C:outer membrane"/>
    <property type="evidence" value="ECO:0007669"/>
    <property type="project" value="InterPro"/>
</dbReference>
<reference evidence="3" key="1">
    <citation type="journal article" date="2014" name="Int. J. Syst. Evol. Microbiol.">
        <title>Complete genome sequence of Corynebacterium casei LMG S-19264T (=DSM 44701T), isolated from a smear-ripened cheese.</title>
        <authorList>
            <consortium name="US DOE Joint Genome Institute (JGI-PGF)"/>
            <person name="Walter F."/>
            <person name="Albersmeier A."/>
            <person name="Kalinowski J."/>
            <person name="Ruckert C."/>
        </authorList>
    </citation>
    <scope>NUCLEOTIDE SEQUENCE</scope>
    <source>
        <strain evidence="3">CGMCC 1.15725</strain>
    </source>
</reference>
<organism evidence="3 4">
    <name type="scientific">Aliidongia dinghuensis</name>
    <dbReference type="NCBI Taxonomy" id="1867774"/>
    <lineage>
        <taxon>Bacteria</taxon>
        <taxon>Pseudomonadati</taxon>
        <taxon>Pseudomonadota</taxon>
        <taxon>Alphaproteobacteria</taxon>
        <taxon>Rhodospirillales</taxon>
        <taxon>Dongiaceae</taxon>
        <taxon>Aliidongia</taxon>
    </lineage>
</organism>
<comment type="similarity">
    <text evidence="1">Belongs to the OmpW/AlkL family.</text>
</comment>
<dbReference type="Proteomes" id="UP000646365">
    <property type="component" value="Unassembled WGS sequence"/>
</dbReference>
<dbReference type="InterPro" id="IPR005618">
    <property type="entry name" value="OMPW"/>
</dbReference>
<reference evidence="3" key="2">
    <citation type="submission" date="2020-09" db="EMBL/GenBank/DDBJ databases">
        <authorList>
            <person name="Sun Q."/>
            <person name="Zhou Y."/>
        </authorList>
    </citation>
    <scope>NUCLEOTIDE SEQUENCE</scope>
    <source>
        <strain evidence="3">CGMCC 1.15725</strain>
    </source>
</reference>
<protein>
    <submittedName>
        <fullName evidence="3">Outer membrane protein</fullName>
    </submittedName>
</protein>
<keyword evidence="2" id="KW-0732">Signal</keyword>
<proteinExistence type="inferred from homology"/>
<keyword evidence="4" id="KW-1185">Reference proteome</keyword>
<dbReference type="PANTHER" id="PTHR36920">
    <property type="match status" value="1"/>
</dbReference>
<feature type="signal peptide" evidence="2">
    <location>
        <begin position="1"/>
        <end position="22"/>
    </location>
</feature>
<dbReference type="Gene3D" id="2.40.160.20">
    <property type="match status" value="1"/>
</dbReference>
<dbReference type="GO" id="GO:0055085">
    <property type="term" value="P:transmembrane transport"/>
    <property type="evidence" value="ECO:0007669"/>
    <property type="project" value="TreeGrafter"/>
</dbReference>
<dbReference type="SUPFAM" id="SSF56925">
    <property type="entry name" value="OMPA-like"/>
    <property type="match status" value="1"/>
</dbReference>
<dbReference type="EMBL" id="BMJQ01000020">
    <property type="protein sequence ID" value="GGF43505.1"/>
    <property type="molecule type" value="Genomic_DNA"/>
</dbReference>
<evidence type="ECO:0000313" key="3">
    <source>
        <dbReference type="EMBL" id="GGF43505.1"/>
    </source>
</evidence>
<accession>A0A8J2YYY0</accession>
<evidence type="ECO:0000256" key="2">
    <source>
        <dbReference type="SAM" id="SignalP"/>
    </source>
</evidence>
<dbReference type="InterPro" id="IPR011250">
    <property type="entry name" value="OMP/PagP_B-barrel"/>
</dbReference>
<dbReference type="Pfam" id="PF03922">
    <property type="entry name" value="OmpW"/>
    <property type="match status" value="1"/>
</dbReference>
<name>A0A8J2YYY0_9PROT</name>